<reference evidence="2 3" key="1">
    <citation type="submission" date="2015-12" db="EMBL/GenBank/DDBJ databases">
        <title>Draft genome sequence of Moniliophthora roreri, the causal agent of frosty pod rot of cacao.</title>
        <authorList>
            <person name="Aime M.C."/>
            <person name="Diaz-Valderrama J.R."/>
            <person name="Kijpornyongpan T."/>
            <person name="Phillips-Mora W."/>
        </authorList>
    </citation>
    <scope>NUCLEOTIDE SEQUENCE [LARGE SCALE GENOMIC DNA]</scope>
    <source>
        <strain evidence="2 3">MCA 2952</strain>
    </source>
</reference>
<feature type="region of interest" description="Disordered" evidence="1">
    <location>
        <begin position="131"/>
        <end position="178"/>
    </location>
</feature>
<protein>
    <submittedName>
        <fullName evidence="2">Uncharacterized protein</fullName>
    </submittedName>
</protein>
<name>A0A0W0GC48_MONRR</name>
<gene>
    <name evidence="2" type="ORF">WG66_1275</name>
</gene>
<dbReference type="Proteomes" id="UP000054988">
    <property type="component" value="Unassembled WGS sequence"/>
</dbReference>
<proteinExistence type="predicted"/>
<feature type="compositionally biased region" description="Polar residues" evidence="1">
    <location>
        <begin position="164"/>
        <end position="178"/>
    </location>
</feature>
<sequence>MEVSSVTLSIIQALYSIGEQILAAFEDLCDSLEEIGDANSHSLRLLFLCKLNKALGDNIANFAEHADETWFPASYVELLLTIAPNIFSHIPDIDKHHGWEMELRLKAFKAFSFPETLDNVLDKYTVAKKSSAAPKTKVSCKHSPSLATTAKSASAPVPKKPKVDNSSSEVTSQHHPKP</sequence>
<dbReference type="AlphaFoldDB" id="A0A0W0GC48"/>
<evidence type="ECO:0000313" key="3">
    <source>
        <dbReference type="Proteomes" id="UP000054988"/>
    </source>
</evidence>
<comment type="caution">
    <text evidence="2">The sequence shown here is derived from an EMBL/GenBank/DDBJ whole genome shotgun (WGS) entry which is preliminary data.</text>
</comment>
<accession>A0A0W0GC48</accession>
<organism evidence="2 3">
    <name type="scientific">Moniliophthora roreri</name>
    <name type="common">Frosty pod rot fungus</name>
    <name type="synonym">Monilia roreri</name>
    <dbReference type="NCBI Taxonomy" id="221103"/>
    <lineage>
        <taxon>Eukaryota</taxon>
        <taxon>Fungi</taxon>
        <taxon>Dikarya</taxon>
        <taxon>Basidiomycota</taxon>
        <taxon>Agaricomycotina</taxon>
        <taxon>Agaricomycetes</taxon>
        <taxon>Agaricomycetidae</taxon>
        <taxon>Agaricales</taxon>
        <taxon>Marasmiineae</taxon>
        <taxon>Marasmiaceae</taxon>
        <taxon>Moniliophthora</taxon>
    </lineage>
</organism>
<evidence type="ECO:0000313" key="2">
    <source>
        <dbReference type="EMBL" id="KTB46148.1"/>
    </source>
</evidence>
<evidence type="ECO:0000256" key="1">
    <source>
        <dbReference type="SAM" id="MobiDB-lite"/>
    </source>
</evidence>
<dbReference type="EMBL" id="LATX01000477">
    <property type="protein sequence ID" value="KTB46148.1"/>
    <property type="molecule type" value="Genomic_DNA"/>
</dbReference>